<evidence type="ECO:0008006" key="7">
    <source>
        <dbReference type="Google" id="ProtNLM"/>
    </source>
</evidence>
<sequence length="323" mass="35452">MTDRVYPSAKPNGTAPAATVANPNAAPVKNQMYNPNRVPYRPTPTAYHRHNRRRCSCRRCFCMCCFWSILIICIILLLAAIAGAIFYVLYHPQRPSFSISSLKISNFNLTSSADDTTHLTAKLNLTLSTKNPNKRLIYNYDTISITALSNQVVLAKGSFLGFTSSPNNITIIHSTLSMVLQVLDADSVSSLKSDLKRKAGLPLTILMDTMVVVKMDKLKSKRVGIRVTCEGIHGSTPKGKSPAVASTNNAKCKNTPLVAIVIVTVTIPLLLRCKPSRKLEIEQDVEEAPGINGTTAMEKTRLLLAVRVRDGVSLREIEDLARN</sequence>
<comment type="subcellular location">
    <subcellularLocation>
        <location evidence="1">Membrane</location>
    </subcellularLocation>
</comment>
<accession>A0ABS8Y5P9</accession>
<evidence type="ECO:0000313" key="5">
    <source>
        <dbReference type="EMBL" id="MCE5166324.1"/>
    </source>
</evidence>
<feature type="transmembrane region" description="Helical" evidence="4">
    <location>
        <begin position="60"/>
        <end position="90"/>
    </location>
</feature>
<dbReference type="PANTHER" id="PTHR31234:SF6">
    <property type="entry name" value="LATE EMBRYOGENESIS ABUNDANT PROTEIN LEA-2 SUBGROUP DOMAIN-CONTAINING PROTEIN"/>
    <property type="match status" value="1"/>
</dbReference>
<proteinExistence type="predicted"/>
<keyword evidence="4" id="KW-0812">Transmembrane</keyword>
<evidence type="ECO:0000256" key="2">
    <source>
        <dbReference type="ARBA" id="ARBA00023136"/>
    </source>
</evidence>
<evidence type="ECO:0000256" key="1">
    <source>
        <dbReference type="ARBA" id="ARBA00004370"/>
    </source>
</evidence>
<dbReference type="PANTHER" id="PTHR31234">
    <property type="entry name" value="LATE EMBRYOGENESIS ABUNDANT (LEA) HYDROXYPROLINE-RICH GLYCOPROTEIN FAMILY"/>
    <property type="match status" value="1"/>
</dbReference>
<dbReference type="EMBL" id="JACEIK010021616">
    <property type="protein sequence ID" value="MCE5166324.1"/>
    <property type="molecule type" value="Genomic_DNA"/>
</dbReference>
<keyword evidence="6" id="KW-1185">Reference proteome</keyword>
<dbReference type="InterPro" id="IPR044839">
    <property type="entry name" value="NDR1-like"/>
</dbReference>
<reference evidence="5 6" key="1">
    <citation type="journal article" date="2021" name="BMC Genomics">
        <title>Datura genome reveals duplications of psychoactive alkaloid biosynthetic genes and high mutation rate following tissue culture.</title>
        <authorList>
            <person name="Rajewski A."/>
            <person name="Carter-House D."/>
            <person name="Stajich J."/>
            <person name="Litt A."/>
        </authorList>
    </citation>
    <scope>NUCLEOTIDE SEQUENCE [LARGE SCALE GENOMIC DNA]</scope>
    <source>
        <strain evidence="5">AR-01</strain>
    </source>
</reference>
<dbReference type="Proteomes" id="UP000823775">
    <property type="component" value="Unassembled WGS sequence"/>
</dbReference>
<evidence type="ECO:0000256" key="4">
    <source>
        <dbReference type="SAM" id="Phobius"/>
    </source>
</evidence>
<feature type="region of interest" description="Disordered" evidence="3">
    <location>
        <begin position="1"/>
        <end position="20"/>
    </location>
</feature>
<name>A0ABS8Y5P9_DATST</name>
<organism evidence="5 6">
    <name type="scientific">Datura stramonium</name>
    <name type="common">Jimsonweed</name>
    <name type="synonym">Common thornapple</name>
    <dbReference type="NCBI Taxonomy" id="4076"/>
    <lineage>
        <taxon>Eukaryota</taxon>
        <taxon>Viridiplantae</taxon>
        <taxon>Streptophyta</taxon>
        <taxon>Embryophyta</taxon>
        <taxon>Tracheophyta</taxon>
        <taxon>Spermatophyta</taxon>
        <taxon>Magnoliopsida</taxon>
        <taxon>eudicotyledons</taxon>
        <taxon>Gunneridae</taxon>
        <taxon>Pentapetalae</taxon>
        <taxon>asterids</taxon>
        <taxon>lamiids</taxon>
        <taxon>Solanales</taxon>
        <taxon>Solanaceae</taxon>
        <taxon>Solanoideae</taxon>
        <taxon>Datureae</taxon>
        <taxon>Datura</taxon>
    </lineage>
</organism>
<comment type="caution">
    <text evidence="5">The sequence shown here is derived from an EMBL/GenBank/DDBJ whole genome shotgun (WGS) entry which is preliminary data.</text>
</comment>
<gene>
    <name evidence="5" type="ORF">HAX54_017517</name>
</gene>
<keyword evidence="2 4" id="KW-0472">Membrane</keyword>
<evidence type="ECO:0000256" key="3">
    <source>
        <dbReference type="SAM" id="MobiDB-lite"/>
    </source>
</evidence>
<evidence type="ECO:0000313" key="6">
    <source>
        <dbReference type="Proteomes" id="UP000823775"/>
    </source>
</evidence>
<protein>
    <recommendedName>
        <fullName evidence="7">Late embryogenesis abundant protein LEA-2 subgroup domain-containing protein</fullName>
    </recommendedName>
</protein>
<keyword evidence="4" id="KW-1133">Transmembrane helix</keyword>